<dbReference type="STRING" id="621456.BJP26_18940"/>
<accession>A0A175Y0D6</accession>
<dbReference type="InterPro" id="IPR029058">
    <property type="entry name" value="AB_hydrolase_fold"/>
</dbReference>
<evidence type="ECO:0000259" key="1">
    <source>
        <dbReference type="Pfam" id="PF12146"/>
    </source>
</evidence>
<dbReference type="Pfam" id="PF12146">
    <property type="entry name" value="Hydrolase_4"/>
    <property type="match status" value="1"/>
</dbReference>
<dbReference type="OrthoDB" id="249225at2"/>
<dbReference type="InterPro" id="IPR022742">
    <property type="entry name" value="Hydrolase_4"/>
</dbReference>
<dbReference type="EMBL" id="LQCK02000056">
    <property type="protein sequence ID" value="KZB93909.1"/>
    <property type="molecule type" value="Genomic_DNA"/>
</dbReference>
<gene>
    <name evidence="2" type="ORF">AVM11_09650</name>
</gene>
<dbReference type="SUPFAM" id="SSF53474">
    <property type="entry name" value="alpha/beta-Hydrolases"/>
    <property type="match status" value="2"/>
</dbReference>
<evidence type="ECO:0000313" key="2">
    <source>
        <dbReference type="EMBL" id="KZB93909.1"/>
    </source>
</evidence>
<dbReference type="InterPro" id="IPR050261">
    <property type="entry name" value="FrsA_esterase"/>
</dbReference>
<dbReference type="KEGG" id="smy:BJP26_18940"/>
<dbReference type="PANTHER" id="PTHR22946">
    <property type="entry name" value="DIENELACTONE HYDROLASE DOMAIN-CONTAINING PROTEIN-RELATED"/>
    <property type="match status" value="1"/>
</dbReference>
<dbReference type="Proteomes" id="UP000078460">
    <property type="component" value="Unassembled WGS sequence"/>
</dbReference>
<dbReference type="Gene3D" id="3.40.50.1820">
    <property type="entry name" value="alpha/beta hydrolase"/>
    <property type="match status" value="2"/>
</dbReference>
<organism evidence="2 3">
    <name type="scientific">Sphingomonas melonis TY</name>
    <dbReference type="NCBI Taxonomy" id="621456"/>
    <lineage>
        <taxon>Bacteria</taxon>
        <taxon>Pseudomonadati</taxon>
        <taxon>Pseudomonadota</taxon>
        <taxon>Alphaproteobacteria</taxon>
        <taxon>Sphingomonadales</taxon>
        <taxon>Sphingomonadaceae</taxon>
        <taxon>Sphingomonas</taxon>
    </lineage>
</organism>
<proteinExistence type="predicted"/>
<feature type="domain" description="Serine aminopeptidase S33" evidence="1">
    <location>
        <begin position="47"/>
        <end position="136"/>
    </location>
</feature>
<protein>
    <recommendedName>
        <fullName evidence="1">Serine aminopeptidase S33 domain-containing protein</fullName>
    </recommendedName>
</protein>
<name>A0A175Y0D6_9SPHN</name>
<keyword evidence="3" id="KW-1185">Reference proteome</keyword>
<reference evidence="2" key="1">
    <citation type="submission" date="2016-03" db="EMBL/GenBank/DDBJ databases">
        <title>Sphingomonas melonis TY, whole genome shotgun sequencing.</title>
        <authorList>
            <person name="Wang H."/>
            <person name="Zhu P."/>
        </authorList>
    </citation>
    <scope>NUCLEOTIDE SEQUENCE [LARGE SCALE GENOMIC DNA]</scope>
    <source>
        <strain evidence="2">TY</strain>
    </source>
</reference>
<sequence length="592" mass="63071">MAMTPIYIDGRFGWLHAPTEGAHAPVGVVLCPAFAQEEVCTHHGLMALGEALAARGIAAVRFDYGGTGDSIDGPVTLDGLIADAEAAAAWLRGHAHVDRVMLAGVRLGAAIAMLAAKRLDDVSALILLAPALSGQAFLRETRASAAVASLSGLDPVPPLESDQPLNTNGFRWTAAFQREVAAIDLTVVEAPVETALFVPPRTDRRSGKLAQRWRDAGGATTELPFADYDGWMQDPTTNETPVDTFAAVADWVARHAGTPAGAAIAPLRDDPTLATDAYIEEPLRFGPDDALFGMLCRPAARPAAPVAALLMHEGSTHHIGNGRAYVRLARRLAAEGFASLRMDLTGMGDSPAGDNPRHPHYDPERIPEGVASLDCLEAQGFPRAIVAGLCSGAHTALQVTLADERAVGSVVLNLQKFIWHYGDDIRVAVRDNKRSLKGYIRAMRNPGEWRRMLKGEADLPGIARVLAKRSAVRLRHAATSLLPPKPGSEAAQVREQLQTLSARGAHVHLVFSDEDPGLADMGMKLGRGARLLRQYPPVRMVTLDRADHHFNGTLARNRHIAMMIAAMTDAVAAHGAGLPSASPRTELPAAAE</sequence>
<evidence type="ECO:0000313" key="3">
    <source>
        <dbReference type="Proteomes" id="UP000078460"/>
    </source>
</evidence>
<dbReference type="AlphaFoldDB" id="A0A175Y0D6"/>
<comment type="caution">
    <text evidence="2">The sequence shown here is derived from an EMBL/GenBank/DDBJ whole genome shotgun (WGS) entry which is preliminary data.</text>
</comment>